<comment type="similarity">
    <text evidence="2">Belongs to the glycosyltransferase 6 family.</text>
</comment>
<evidence type="ECO:0000256" key="6">
    <source>
        <dbReference type="ARBA" id="ARBA00022723"/>
    </source>
</evidence>
<evidence type="ECO:0000256" key="14">
    <source>
        <dbReference type="PIRSR" id="PIRSR605076-3"/>
    </source>
</evidence>
<protein>
    <submittedName>
        <fullName evidence="16">Glycosyltransferase 6 domain containing 1</fullName>
    </submittedName>
</protein>
<accession>A0A2K6FWZ1</accession>
<keyword evidence="8" id="KW-1133">Transmembrane helix</keyword>
<dbReference type="OMA" id="WLAPILW"/>
<evidence type="ECO:0000256" key="4">
    <source>
        <dbReference type="ARBA" id="ARBA00022679"/>
    </source>
</evidence>
<evidence type="ECO:0000313" key="16">
    <source>
        <dbReference type="Ensembl" id="ENSPCOP00000018501.1"/>
    </source>
</evidence>
<dbReference type="CTD" id="360203"/>
<gene>
    <name evidence="16" type="primary">GLT6D1</name>
</gene>
<dbReference type="Gene3D" id="3.90.550.10">
    <property type="entry name" value="Spore Coat Polysaccharide Biosynthesis Protein SpsA, Chain A"/>
    <property type="match status" value="1"/>
</dbReference>
<evidence type="ECO:0000256" key="10">
    <source>
        <dbReference type="ARBA" id="ARBA00023180"/>
    </source>
</evidence>
<dbReference type="FunFam" id="3.90.550.10:FF:000022">
    <property type="entry name" value="Histo-blood group ABO system transferase"/>
    <property type="match status" value="1"/>
</dbReference>
<feature type="binding site" evidence="13">
    <location>
        <position position="262"/>
    </location>
    <ligand>
        <name>an alpha-L-fucosyl-(1-&gt;2)-beta-D-galactosyl derivative</name>
        <dbReference type="ChEBI" id="CHEBI:140327"/>
    </ligand>
</feature>
<feature type="binding site" evidence="13">
    <location>
        <position position="194"/>
    </location>
    <ligand>
        <name>an alpha-L-fucosyl-(1-&gt;2)-beta-D-galactosyl derivative</name>
        <dbReference type="ChEBI" id="CHEBI:140327"/>
    </ligand>
</feature>
<organism evidence="16 17">
    <name type="scientific">Propithecus coquereli</name>
    <name type="common">Coquerel's sifaka</name>
    <name type="synonym">Propithecus verreauxi coquereli</name>
    <dbReference type="NCBI Taxonomy" id="379532"/>
    <lineage>
        <taxon>Eukaryota</taxon>
        <taxon>Metazoa</taxon>
        <taxon>Chordata</taxon>
        <taxon>Craniata</taxon>
        <taxon>Vertebrata</taxon>
        <taxon>Euteleostomi</taxon>
        <taxon>Mammalia</taxon>
        <taxon>Eutheria</taxon>
        <taxon>Euarchontoglires</taxon>
        <taxon>Primates</taxon>
        <taxon>Strepsirrhini</taxon>
        <taxon>Lemuriformes</taxon>
        <taxon>Indriidae</taxon>
        <taxon>Propithecus</taxon>
    </lineage>
</organism>
<evidence type="ECO:0000256" key="15">
    <source>
        <dbReference type="SAM" id="SignalP"/>
    </source>
</evidence>
<dbReference type="STRING" id="379532.ENSPCOP00000018501"/>
<keyword evidence="4" id="KW-0808">Transferase</keyword>
<dbReference type="Ensembl" id="ENSPCOT00000029144.1">
    <property type="protein sequence ID" value="ENSPCOP00000018501.1"/>
    <property type="gene ID" value="ENSPCOG00000021146.1"/>
</dbReference>
<keyword evidence="14" id="KW-0464">Manganese</keyword>
<proteinExistence type="inferred from homology"/>
<evidence type="ECO:0000256" key="5">
    <source>
        <dbReference type="ARBA" id="ARBA00022692"/>
    </source>
</evidence>
<dbReference type="PANTHER" id="PTHR10462">
    <property type="entry name" value="GLYCOSYLTRANSFERASE-RELATED"/>
    <property type="match status" value="1"/>
</dbReference>
<comment type="subcellular location">
    <subcellularLocation>
        <location evidence="1">Membrane</location>
        <topology evidence="1">Single-pass type II membrane protein</topology>
    </subcellularLocation>
</comment>
<dbReference type="GO" id="GO:0016020">
    <property type="term" value="C:membrane"/>
    <property type="evidence" value="ECO:0007669"/>
    <property type="project" value="UniProtKB-SubCell"/>
</dbReference>
<evidence type="ECO:0000256" key="13">
    <source>
        <dbReference type="PIRSR" id="PIRSR605076-2"/>
    </source>
</evidence>
<dbReference type="PANTHER" id="PTHR10462:SF27">
    <property type="entry name" value="GLYCOSYLTRANSFERASE 6 DOMAIN-CONTAINING PROTEIN 1-RELATED"/>
    <property type="match status" value="1"/>
</dbReference>
<evidence type="ECO:0000256" key="7">
    <source>
        <dbReference type="ARBA" id="ARBA00022968"/>
    </source>
</evidence>
<keyword evidence="17" id="KW-1185">Reference proteome</keyword>
<feature type="chain" id="PRO_5014401938" evidence="15">
    <location>
        <begin position="23"/>
        <end position="315"/>
    </location>
</feature>
<feature type="binding site" evidence="13">
    <location>
        <position position="285"/>
    </location>
    <ligand>
        <name>an alpha-L-fucosyl-(1-&gt;2)-beta-D-galactosyl derivative</name>
        <dbReference type="ChEBI" id="CHEBI:140327"/>
    </ligand>
</feature>
<dbReference type="KEGG" id="pcoq:105818649"/>
<dbReference type="InterPro" id="IPR005076">
    <property type="entry name" value="Glyco_trans_6"/>
</dbReference>
<keyword evidence="6 14" id="KW-0479">Metal-binding</keyword>
<name>A0A2K6FWZ1_PROCO</name>
<evidence type="ECO:0000256" key="1">
    <source>
        <dbReference type="ARBA" id="ARBA00004606"/>
    </source>
</evidence>
<comment type="cofactor">
    <cofactor evidence="14">
        <name>Mn(2+)</name>
        <dbReference type="ChEBI" id="CHEBI:29035"/>
    </cofactor>
    <text evidence="14">Binds 1 Mn(2+) ion per subunit.</text>
</comment>
<dbReference type="InterPro" id="IPR029044">
    <property type="entry name" value="Nucleotide-diphossugar_trans"/>
</dbReference>
<evidence type="ECO:0000256" key="9">
    <source>
        <dbReference type="ARBA" id="ARBA00023136"/>
    </source>
</evidence>
<dbReference type="OrthoDB" id="10013941at2759"/>
<reference evidence="16" key="1">
    <citation type="submission" date="2025-08" db="UniProtKB">
        <authorList>
            <consortium name="Ensembl"/>
        </authorList>
    </citation>
    <scope>IDENTIFICATION</scope>
</reference>
<dbReference type="Pfam" id="PF03414">
    <property type="entry name" value="Glyco_transf_6"/>
    <property type="match status" value="1"/>
</dbReference>
<evidence type="ECO:0000313" key="17">
    <source>
        <dbReference type="Proteomes" id="UP000233160"/>
    </source>
</evidence>
<sequence>MNSKRRMLLLISSVVSLILVDRYFRNPVELQLSDWFTPRNRPDVITTTDWFAPVLWEGTFNRQALEKYYRRRNVTVGLAVFATGRFAEDYLKTFLQTANKHFMASHRVVFYVIADAFLELPDVALGPLRTFQVLPISRESWWHDADLVHMKSLGEFIVGRIQAEVDFLFRMTVDRVFQGAFGVETLGASVAQLHPWWYFRNTKNFPYERKPDSAAYIPFGQGDFYYDGSIVGGTPRNVLNFIEKYLSGVMHDVERGLNSTYERHLNKYFFLNKPTTLLSPEYSWDAAFYPPAEVRRIRVAHPSERRLEEPLRLAN</sequence>
<dbReference type="AlphaFoldDB" id="A0A2K6FWZ1"/>
<keyword evidence="3" id="KW-0328">Glycosyltransferase</keyword>
<feature type="binding site" evidence="14">
    <location>
        <position position="174"/>
    </location>
    <ligand>
        <name>Mn(2+)</name>
        <dbReference type="ChEBI" id="CHEBI:29035"/>
    </ligand>
</feature>
<evidence type="ECO:0000256" key="8">
    <source>
        <dbReference type="ARBA" id="ARBA00022989"/>
    </source>
</evidence>
<dbReference type="Proteomes" id="UP000233160">
    <property type="component" value="Unassembled WGS sequence"/>
</dbReference>
<keyword evidence="15" id="KW-0732">Signal</keyword>
<keyword evidence="9" id="KW-0472">Membrane</keyword>
<keyword evidence="7" id="KW-0735">Signal-anchor</keyword>
<dbReference type="GeneTree" id="ENSGT00950000182858"/>
<feature type="signal peptide" evidence="15">
    <location>
        <begin position="1"/>
        <end position="22"/>
    </location>
</feature>
<dbReference type="GO" id="GO:0016758">
    <property type="term" value="F:hexosyltransferase activity"/>
    <property type="evidence" value="ECO:0007669"/>
    <property type="project" value="InterPro"/>
</dbReference>
<evidence type="ECO:0000256" key="2">
    <source>
        <dbReference type="ARBA" id="ARBA00010413"/>
    </source>
</evidence>
<keyword evidence="10" id="KW-0325">Glycoprotein</keyword>
<dbReference type="GeneID" id="105818649"/>
<feature type="active site" description="Nucleophile" evidence="12">
    <location>
        <position position="262"/>
    </location>
</feature>
<dbReference type="GO" id="GO:0031982">
    <property type="term" value="C:vesicle"/>
    <property type="evidence" value="ECO:0007669"/>
    <property type="project" value="TreeGrafter"/>
</dbReference>
<dbReference type="GO" id="GO:0046872">
    <property type="term" value="F:metal ion binding"/>
    <property type="evidence" value="ECO:0007669"/>
    <property type="project" value="UniProtKB-KW"/>
</dbReference>
<keyword evidence="5" id="KW-0812">Transmembrane</keyword>
<comment type="function">
    <text evidence="11">Synthesizes the galactose-alpha(1,3)-galactose group by catalyzing the transfer of a galactose residue, with an alpha-1,3 linkage, on terminal lactosaminide (Gal-beta-1,4-GlcNAc-R) disaccharide borne by a glycoprotein or a glycolipid. Preferentially glycosylates proteins, can synthesize galactose-alpha(1,3)-galactose on glycoproteins but cannot synthesize the glycolipid called isogloboside 3 (iGb3).</text>
</comment>
<feature type="binding site" evidence="13">
    <location>
        <position position="86"/>
    </location>
    <ligand>
        <name>UDP-N-acetyl-alpha-D-galactosamine</name>
        <dbReference type="ChEBI" id="CHEBI:67138"/>
    </ligand>
</feature>
<reference evidence="16" key="2">
    <citation type="submission" date="2025-09" db="UniProtKB">
        <authorList>
            <consortium name="Ensembl"/>
        </authorList>
    </citation>
    <scope>IDENTIFICATION</scope>
</reference>
<dbReference type="SUPFAM" id="SSF53448">
    <property type="entry name" value="Nucleotide-diphospho-sugar transferases"/>
    <property type="match status" value="1"/>
</dbReference>
<evidence type="ECO:0000256" key="12">
    <source>
        <dbReference type="PIRSR" id="PIRSR605076-1"/>
    </source>
</evidence>
<dbReference type="GO" id="GO:0005794">
    <property type="term" value="C:Golgi apparatus"/>
    <property type="evidence" value="ECO:0007669"/>
    <property type="project" value="TreeGrafter"/>
</dbReference>
<dbReference type="RefSeq" id="XP_012510180.1">
    <property type="nucleotide sequence ID" value="XM_012654726.1"/>
</dbReference>
<evidence type="ECO:0000256" key="11">
    <source>
        <dbReference type="ARBA" id="ARBA00058922"/>
    </source>
</evidence>
<evidence type="ECO:0000256" key="3">
    <source>
        <dbReference type="ARBA" id="ARBA00022676"/>
    </source>
</evidence>
<dbReference type="GO" id="GO:0005975">
    <property type="term" value="P:carbohydrate metabolic process"/>
    <property type="evidence" value="ECO:0007669"/>
    <property type="project" value="InterPro"/>
</dbReference>